<dbReference type="HOGENOM" id="CLU_2759072_0_0_1"/>
<dbReference type="EMBL" id="KI278934">
    <property type="protein sequence ID" value="ESA18735.1"/>
    <property type="molecule type" value="Genomic_DNA"/>
</dbReference>
<dbReference type="AlphaFoldDB" id="U9UEB5"/>
<sequence length="70" mass="7729">MPIYMSMDSNEKRSAITIFPSTAPQLSLVLSKLANETTTTSQDLPLLTTSVDNMEPFAQIPLNESDLQKL</sequence>
<reference evidence="1" key="1">
    <citation type="submission" date="2013-07" db="EMBL/GenBank/DDBJ databases">
        <title>The genome of an arbuscular mycorrhizal fungus provides insights into the evolution of the oldest plant symbiosis.</title>
        <authorList>
            <consortium name="DOE Joint Genome Institute"/>
            <person name="Tisserant E."/>
            <person name="Malbreil M."/>
            <person name="Kuo A."/>
            <person name="Kohler A."/>
            <person name="Symeonidi A."/>
            <person name="Balestrini R."/>
            <person name="Charron P."/>
            <person name="Duensing N."/>
            <person name="Frei-dit-Frey N."/>
            <person name="Gianinazzi-Pearson V."/>
            <person name="Gilbert B."/>
            <person name="Handa Y."/>
            <person name="Hijri M."/>
            <person name="Kaul R."/>
            <person name="Kawaguchi M."/>
            <person name="Krajinski F."/>
            <person name="Lammers P."/>
            <person name="Lapierre D."/>
            <person name="Masclaux F.G."/>
            <person name="Murat C."/>
            <person name="Morin E."/>
            <person name="Ndikumana S."/>
            <person name="Pagni M."/>
            <person name="Petitpierre D."/>
            <person name="Requena N."/>
            <person name="Rosikiewicz P."/>
            <person name="Riley R."/>
            <person name="Saito K."/>
            <person name="San Clemente H."/>
            <person name="Shapiro H."/>
            <person name="van Tuinen D."/>
            <person name="Becard G."/>
            <person name="Bonfante P."/>
            <person name="Paszkowski U."/>
            <person name="Shachar-Hill Y."/>
            <person name="Young J.P."/>
            <person name="Sanders I.R."/>
            <person name="Henrissat B."/>
            <person name="Rensing S.A."/>
            <person name="Grigoriev I.V."/>
            <person name="Corradi N."/>
            <person name="Roux C."/>
            <person name="Martin F."/>
        </authorList>
    </citation>
    <scope>NUCLEOTIDE SEQUENCE</scope>
    <source>
        <strain evidence="1">DAOM 197198</strain>
    </source>
</reference>
<accession>U9UEB5</accession>
<gene>
    <name evidence="1" type="ORF">GLOINDRAFT_20378</name>
</gene>
<dbReference type="VEuPathDB" id="FungiDB:RhiirFUN_004943"/>
<organism evidence="1">
    <name type="scientific">Rhizophagus irregularis (strain DAOM 181602 / DAOM 197198 / MUCL 43194)</name>
    <name type="common">Arbuscular mycorrhizal fungus</name>
    <name type="synonym">Glomus intraradices</name>
    <dbReference type="NCBI Taxonomy" id="747089"/>
    <lineage>
        <taxon>Eukaryota</taxon>
        <taxon>Fungi</taxon>
        <taxon>Fungi incertae sedis</taxon>
        <taxon>Mucoromycota</taxon>
        <taxon>Glomeromycotina</taxon>
        <taxon>Glomeromycetes</taxon>
        <taxon>Glomerales</taxon>
        <taxon>Glomeraceae</taxon>
        <taxon>Rhizophagus</taxon>
    </lineage>
</organism>
<name>U9UEB5_RHIID</name>
<proteinExistence type="predicted"/>
<protein>
    <submittedName>
        <fullName evidence="1">Uncharacterized protein</fullName>
    </submittedName>
</protein>
<evidence type="ECO:0000313" key="1">
    <source>
        <dbReference type="EMBL" id="ESA18735.1"/>
    </source>
</evidence>